<keyword evidence="12 13" id="KW-0472">Membrane</keyword>
<keyword evidence="9" id="KW-0067">ATP-binding</keyword>
<evidence type="ECO:0000259" key="14">
    <source>
        <dbReference type="PROSITE" id="PS50109"/>
    </source>
</evidence>
<name>A0A2U2HEW4_9BURK</name>
<dbReference type="InterPro" id="IPR003661">
    <property type="entry name" value="HisK_dim/P_dom"/>
</dbReference>
<keyword evidence="10 13" id="KW-1133">Transmembrane helix</keyword>
<keyword evidence="6 13" id="KW-0812">Transmembrane</keyword>
<dbReference type="InterPro" id="IPR005467">
    <property type="entry name" value="His_kinase_dom"/>
</dbReference>
<gene>
    <name evidence="15" type="ORF">C7C56_022625</name>
</gene>
<dbReference type="CDD" id="cd00075">
    <property type="entry name" value="HATPase"/>
    <property type="match status" value="1"/>
</dbReference>
<dbReference type="InterPro" id="IPR004358">
    <property type="entry name" value="Sig_transdc_His_kin-like_C"/>
</dbReference>
<comment type="caution">
    <text evidence="15">The sequence shown here is derived from an EMBL/GenBank/DDBJ whole genome shotgun (WGS) entry which is preliminary data.</text>
</comment>
<reference evidence="15 16" key="1">
    <citation type="submission" date="2018-04" db="EMBL/GenBank/DDBJ databases">
        <title>Massilia violaceinigra sp. nov., a novel purple-pigmented bacterium isolated from Tianshan glacier, Xinjiang, China.</title>
        <authorList>
            <person name="Wang H."/>
        </authorList>
    </citation>
    <scope>NUCLEOTIDE SEQUENCE [LARGE SCALE GENOMIC DNA]</scope>
    <source>
        <strain evidence="15 16">B448-2</strain>
    </source>
</reference>
<evidence type="ECO:0000256" key="8">
    <source>
        <dbReference type="ARBA" id="ARBA00022777"/>
    </source>
</evidence>
<evidence type="ECO:0000256" key="9">
    <source>
        <dbReference type="ARBA" id="ARBA00022840"/>
    </source>
</evidence>
<dbReference type="OrthoDB" id="8583694at2"/>
<feature type="transmembrane region" description="Helical" evidence="13">
    <location>
        <begin position="165"/>
        <end position="188"/>
    </location>
</feature>
<dbReference type="PANTHER" id="PTHR45436:SF14">
    <property type="entry name" value="SENSOR PROTEIN QSEC"/>
    <property type="match status" value="1"/>
</dbReference>
<evidence type="ECO:0000256" key="4">
    <source>
        <dbReference type="ARBA" id="ARBA00022553"/>
    </source>
</evidence>
<dbReference type="GO" id="GO:0005524">
    <property type="term" value="F:ATP binding"/>
    <property type="evidence" value="ECO:0007669"/>
    <property type="project" value="UniProtKB-KW"/>
</dbReference>
<evidence type="ECO:0000256" key="1">
    <source>
        <dbReference type="ARBA" id="ARBA00000085"/>
    </source>
</evidence>
<dbReference type="InterPro" id="IPR050428">
    <property type="entry name" value="TCS_sensor_his_kinase"/>
</dbReference>
<evidence type="ECO:0000256" key="6">
    <source>
        <dbReference type="ARBA" id="ARBA00022692"/>
    </source>
</evidence>
<organism evidence="15 16">
    <name type="scientific">Massilia glaciei</name>
    <dbReference type="NCBI Taxonomy" id="1524097"/>
    <lineage>
        <taxon>Bacteria</taxon>
        <taxon>Pseudomonadati</taxon>
        <taxon>Pseudomonadota</taxon>
        <taxon>Betaproteobacteria</taxon>
        <taxon>Burkholderiales</taxon>
        <taxon>Oxalobacteraceae</taxon>
        <taxon>Telluria group</taxon>
        <taxon>Massilia</taxon>
    </lineage>
</organism>
<dbReference type="EMBL" id="PXWF02000297">
    <property type="protein sequence ID" value="PWF42425.1"/>
    <property type="molecule type" value="Genomic_DNA"/>
</dbReference>
<dbReference type="SUPFAM" id="SSF47384">
    <property type="entry name" value="Homodimeric domain of signal transducing histidine kinase"/>
    <property type="match status" value="1"/>
</dbReference>
<dbReference type="PRINTS" id="PR00344">
    <property type="entry name" value="BCTRLSENSOR"/>
</dbReference>
<keyword evidence="8 15" id="KW-0418">Kinase</keyword>
<accession>A0A2U2HEW4</accession>
<comment type="catalytic activity">
    <reaction evidence="1">
        <text>ATP + protein L-histidine = ADP + protein N-phospho-L-histidine.</text>
        <dbReference type="EC" id="2.7.13.3"/>
    </reaction>
</comment>
<dbReference type="SMART" id="SM00387">
    <property type="entry name" value="HATPase_c"/>
    <property type="match status" value="1"/>
</dbReference>
<comment type="subcellular location">
    <subcellularLocation>
        <location evidence="2">Membrane</location>
        <topology evidence="2">Multi-pass membrane protein</topology>
    </subcellularLocation>
</comment>
<evidence type="ECO:0000313" key="16">
    <source>
        <dbReference type="Proteomes" id="UP000241421"/>
    </source>
</evidence>
<feature type="transmembrane region" description="Helical" evidence="13">
    <location>
        <begin position="20"/>
        <end position="41"/>
    </location>
</feature>
<dbReference type="InterPro" id="IPR036097">
    <property type="entry name" value="HisK_dim/P_sf"/>
</dbReference>
<dbReference type="InterPro" id="IPR036890">
    <property type="entry name" value="HATPase_C_sf"/>
</dbReference>
<evidence type="ECO:0000256" key="13">
    <source>
        <dbReference type="SAM" id="Phobius"/>
    </source>
</evidence>
<dbReference type="GO" id="GO:0005886">
    <property type="term" value="C:plasma membrane"/>
    <property type="evidence" value="ECO:0007669"/>
    <property type="project" value="TreeGrafter"/>
</dbReference>
<dbReference type="PROSITE" id="PS50109">
    <property type="entry name" value="HIS_KIN"/>
    <property type="match status" value="1"/>
</dbReference>
<evidence type="ECO:0000256" key="10">
    <source>
        <dbReference type="ARBA" id="ARBA00022989"/>
    </source>
</evidence>
<feature type="domain" description="Histidine kinase" evidence="14">
    <location>
        <begin position="249"/>
        <end position="461"/>
    </location>
</feature>
<dbReference type="Pfam" id="PF02518">
    <property type="entry name" value="HATPase_c"/>
    <property type="match status" value="1"/>
</dbReference>
<dbReference type="AlphaFoldDB" id="A0A2U2HEW4"/>
<evidence type="ECO:0000313" key="15">
    <source>
        <dbReference type="EMBL" id="PWF42425.1"/>
    </source>
</evidence>
<proteinExistence type="predicted"/>
<dbReference type="Proteomes" id="UP000241421">
    <property type="component" value="Unassembled WGS sequence"/>
</dbReference>
<keyword evidence="4" id="KW-0597">Phosphoprotein</keyword>
<sequence length="461" mass="49892">MKLLERILKPVVRRTLARRVIMTLLASFAVVWVVLVAFYYAQETGQANLDAQQRNRGETVALALAQIDNVEQARTAMALYAAFFNANLKRNNFPGTFLLQLEDRQGKRLYMSPGGGAASLHGVVGELIDVNANGPRYRVFRGDTARWTVLVGEPRLDPTRLLERLFTNLGVSILISFPFVLLPTWFAVSRGLRPLRQLSGTIEARGPDDLASLGIDPKYEELTPVTAALDRLFAQLRTKMAREHAFVQDAAHELRTPMAVIAAQGHVLALADGLEERRAAGQRLELAIARASHLIQQLLDLAHIDAPSGAAGGAARDAAQLVRQEMASATPAAMARVIELSLEAPDVLTHTLEAHAFASIVQNLLTNAVRHGKQGGQVAVELFKHEGVLNLTVADDGPGIAEAERALVFERFYRVAGNDAQGSGLGLAIVAQAVARLNGSVRLEAGPGGRGCKFIVRLPDK</sequence>
<dbReference type="EC" id="2.7.13.3" evidence="3"/>
<dbReference type="CDD" id="cd00082">
    <property type="entry name" value="HisKA"/>
    <property type="match status" value="1"/>
</dbReference>
<keyword evidence="7" id="KW-0547">Nucleotide-binding</keyword>
<dbReference type="InterPro" id="IPR003594">
    <property type="entry name" value="HATPase_dom"/>
</dbReference>
<dbReference type="SUPFAM" id="SSF55874">
    <property type="entry name" value="ATPase domain of HSP90 chaperone/DNA topoisomerase II/histidine kinase"/>
    <property type="match status" value="1"/>
</dbReference>
<evidence type="ECO:0000256" key="11">
    <source>
        <dbReference type="ARBA" id="ARBA00023012"/>
    </source>
</evidence>
<keyword evidence="16" id="KW-1185">Reference proteome</keyword>
<keyword evidence="11" id="KW-0902">Two-component regulatory system</keyword>
<evidence type="ECO:0000256" key="2">
    <source>
        <dbReference type="ARBA" id="ARBA00004141"/>
    </source>
</evidence>
<dbReference type="RefSeq" id="WP_106759624.1">
    <property type="nucleotide sequence ID" value="NZ_PXWF02000297.1"/>
</dbReference>
<dbReference type="GO" id="GO:0000155">
    <property type="term" value="F:phosphorelay sensor kinase activity"/>
    <property type="evidence" value="ECO:0007669"/>
    <property type="project" value="InterPro"/>
</dbReference>
<dbReference type="Pfam" id="PF00512">
    <property type="entry name" value="HisKA"/>
    <property type="match status" value="1"/>
</dbReference>
<evidence type="ECO:0000256" key="7">
    <source>
        <dbReference type="ARBA" id="ARBA00022741"/>
    </source>
</evidence>
<dbReference type="Gene3D" id="1.10.287.130">
    <property type="match status" value="1"/>
</dbReference>
<dbReference type="SMART" id="SM00388">
    <property type="entry name" value="HisKA"/>
    <property type="match status" value="1"/>
</dbReference>
<evidence type="ECO:0000256" key="3">
    <source>
        <dbReference type="ARBA" id="ARBA00012438"/>
    </source>
</evidence>
<dbReference type="Gene3D" id="3.30.565.10">
    <property type="entry name" value="Histidine kinase-like ATPase, C-terminal domain"/>
    <property type="match status" value="1"/>
</dbReference>
<keyword evidence="5" id="KW-0808">Transferase</keyword>
<evidence type="ECO:0000256" key="5">
    <source>
        <dbReference type="ARBA" id="ARBA00022679"/>
    </source>
</evidence>
<protein>
    <recommendedName>
        <fullName evidence="3">histidine kinase</fullName>
        <ecNumber evidence="3">2.7.13.3</ecNumber>
    </recommendedName>
</protein>
<evidence type="ECO:0000256" key="12">
    <source>
        <dbReference type="ARBA" id="ARBA00023136"/>
    </source>
</evidence>
<dbReference type="PANTHER" id="PTHR45436">
    <property type="entry name" value="SENSOR HISTIDINE KINASE YKOH"/>
    <property type="match status" value="1"/>
</dbReference>